<feature type="compositionally biased region" description="Basic and acidic residues" evidence="1">
    <location>
        <begin position="113"/>
        <end position="123"/>
    </location>
</feature>
<accession>A0A1R1PJB4</accession>
<proteinExistence type="predicted"/>
<dbReference type="Proteomes" id="UP000188320">
    <property type="component" value="Unassembled WGS sequence"/>
</dbReference>
<evidence type="ECO:0000313" key="3">
    <source>
        <dbReference type="Proteomes" id="UP000188320"/>
    </source>
</evidence>
<keyword evidence="3" id="KW-1185">Reference proteome</keyword>
<name>A0A1R1PJB4_ZANCU</name>
<reference evidence="3" key="1">
    <citation type="submission" date="2017-01" db="EMBL/GenBank/DDBJ databases">
        <authorList>
            <person name="Wang Y."/>
            <person name="White M."/>
            <person name="Kvist S."/>
            <person name="Moncalvo J.-M."/>
        </authorList>
    </citation>
    <scope>NUCLEOTIDE SEQUENCE [LARGE SCALE GENOMIC DNA]</scope>
    <source>
        <strain evidence="3">COL-18-3</strain>
    </source>
</reference>
<evidence type="ECO:0000256" key="1">
    <source>
        <dbReference type="SAM" id="MobiDB-lite"/>
    </source>
</evidence>
<gene>
    <name evidence="2" type="ORF">AX774_g5586</name>
</gene>
<protein>
    <submittedName>
        <fullName evidence="2">Uncharacterized protein</fullName>
    </submittedName>
</protein>
<sequence>MKRIKEIYIDENKRDIEATRGDKGVCDRNWKHKIYEVVEGIKINGQRFKGSMQSQMVSSKIKAKSRPKVASKSKTKLGKQLVPKNLQIEKNKELGGGGSIEEHSKTDSNSGRGEAKRVETQELDMGRELREKLETIKREMGSRWLQVYIKPRDGDGKDTISEGEGGCSGEGLETKIPEYIFPELANRRVYQGYEELMSTPKNEGSEVREGEEQKTDPGIEMEELEECNASTTVEVDVEQRVDSQNEEIEKKTKYSVTEYYLVDLISESRKKEIGQIELSSSATVEYNDGFIRLYEEYEGDKGVLF</sequence>
<feature type="region of interest" description="Disordered" evidence="1">
    <location>
        <begin position="56"/>
        <end position="123"/>
    </location>
</feature>
<dbReference type="EMBL" id="LSSK01001026">
    <property type="protein sequence ID" value="OMH80962.1"/>
    <property type="molecule type" value="Genomic_DNA"/>
</dbReference>
<dbReference type="AlphaFoldDB" id="A0A1R1PJB4"/>
<feature type="compositionally biased region" description="Basic residues" evidence="1">
    <location>
        <begin position="61"/>
        <end position="77"/>
    </location>
</feature>
<comment type="caution">
    <text evidence="2">The sequence shown here is derived from an EMBL/GenBank/DDBJ whole genome shotgun (WGS) entry which is preliminary data.</text>
</comment>
<organism evidence="2 3">
    <name type="scientific">Zancudomyces culisetae</name>
    <name type="common">Gut fungus</name>
    <name type="synonym">Smittium culisetae</name>
    <dbReference type="NCBI Taxonomy" id="1213189"/>
    <lineage>
        <taxon>Eukaryota</taxon>
        <taxon>Fungi</taxon>
        <taxon>Fungi incertae sedis</taxon>
        <taxon>Zoopagomycota</taxon>
        <taxon>Kickxellomycotina</taxon>
        <taxon>Harpellomycetes</taxon>
        <taxon>Harpellales</taxon>
        <taxon>Legeriomycetaceae</taxon>
        <taxon>Zancudomyces</taxon>
    </lineage>
</organism>
<evidence type="ECO:0000313" key="2">
    <source>
        <dbReference type="EMBL" id="OMH80962.1"/>
    </source>
</evidence>